<dbReference type="EMBL" id="AP028978">
    <property type="protein sequence ID" value="BET97590.1"/>
    <property type="molecule type" value="Genomic_DNA"/>
</dbReference>
<keyword evidence="3" id="KW-1185">Reference proteome</keyword>
<protein>
    <recommendedName>
        <fullName evidence="1">Pierisin-like domain-containing protein</fullName>
    </recommendedName>
</protein>
<dbReference type="Gene3D" id="3.90.210.10">
    <property type="entry name" value="Heat-Labile Enterotoxin, subunit A"/>
    <property type="match status" value="1"/>
</dbReference>
<dbReference type="SUPFAM" id="SSF56399">
    <property type="entry name" value="ADP-ribosylation"/>
    <property type="match status" value="1"/>
</dbReference>
<organism evidence="2 3">
    <name type="scientific">Xenorhabdus taiwanensis</name>
    <dbReference type="NCBI Taxonomy" id="3085177"/>
    <lineage>
        <taxon>Bacteria</taxon>
        <taxon>Pseudomonadati</taxon>
        <taxon>Pseudomonadota</taxon>
        <taxon>Gammaproteobacteria</taxon>
        <taxon>Enterobacterales</taxon>
        <taxon>Morganellaceae</taxon>
        <taxon>Xenorhabdus</taxon>
    </lineage>
</organism>
<evidence type="ECO:0000259" key="1">
    <source>
        <dbReference type="Pfam" id="PF22596"/>
    </source>
</evidence>
<proteinExistence type="predicted"/>
<evidence type="ECO:0000313" key="3">
    <source>
        <dbReference type="Proteomes" id="UP001529514"/>
    </source>
</evidence>
<accession>A0ABM8JY29</accession>
<dbReference type="Proteomes" id="UP001529514">
    <property type="component" value="Chromosome"/>
</dbReference>
<gene>
    <name evidence="2" type="ORF">TCT1_25110</name>
</gene>
<dbReference type="InterPro" id="IPR054695">
    <property type="entry name" value="Pierisin-like_dom"/>
</dbReference>
<dbReference type="Pfam" id="PF22596">
    <property type="entry name" value="Scabin-like"/>
    <property type="match status" value="1"/>
</dbReference>
<sequence length="161" mass="17649">MGGFNPYGYVHNPSKWVDPYGLAGGIGNKGDYLITYRGDTRSFTEIFDKGFETRGPSNDLYLHALDNKNPPSNFISTTIDPSKTIGFATNYGSQSGYMYTMKTNHGIDVNKVLGSKSPYPGEVEIAMPGGVKSENILGARAVNADGEMWDYTILNPKRYGK</sequence>
<evidence type="ECO:0000313" key="2">
    <source>
        <dbReference type="EMBL" id="BET97590.1"/>
    </source>
</evidence>
<reference evidence="2 3" key="1">
    <citation type="submission" date="2023-10" db="EMBL/GenBank/DDBJ databases">
        <title>Xenorhabdus taiwanensis sp. nov., a symbiotic bacterium associated with the entomopathogenic nematode Steinernema taiwanensis.</title>
        <authorList>
            <person name="Tseng C.T."/>
            <person name="Shu H.Y."/>
            <person name="Chen M.H."/>
            <person name="Fang Y.J."/>
            <person name="Wu T.L."/>
            <person name="Lin Y.C."/>
            <person name="Huang C.J."/>
        </authorList>
    </citation>
    <scope>NUCLEOTIDE SEQUENCE [LARGE SCALE GENOMIC DNA]</scope>
    <source>
        <strain evidence="2 3">TCT-1</strain>
    </source>
</reference>
<feature type="domain" description="Pierisin-like" evidence="1">
    <location>
        <begin position="36"/>
        <end position="150"/>
    </location>
</feature>
<name>A0ABM8JY29_9GAMM</name>